<reference evidence="2 3" key="1">
    <citation type="submission" date="2013-03" db="EMBL/GenBank/DDBJ databases">
        <authorList>
            <person name="Fiebig A."/>
            <person name="Goeker M."/>
            <person name="Klenk H.-P.P."/>
        </authorList>
    </citation>
    <scope>NUCLEOTIDE SEQUENCE [LARGE SCALE GENOMIC DNA]</scope>
    <source>
        <strain evidence="2 3">DSM 17492</strain>
    </source>
</reference>
<keyword evidence="1" id="KW-0812">Transmembrane</keyword>
<dbReference type="HOGENOM" id="CLU_068425_0_0_5"/>
<dbReference type="EMBL" id="APGJ01000004">
    <property type="protein sequence ID" value="EYD72709.1"/>
    <property type="molecule type" value="Genomic_DNA"/>
</dbReference>
<dbReference type="Proteomes" id="UP000025047">
    <property type="component" value="Unassembled WGS sequence"/>
</dbReference>
<evidence type="ECO:0000256" key="1">
    <source>
        <dbReference type="SAM" id="Phobius"/>
    </source>
</evidence>
<gene>
    <name evidence="2" type="ORF">Lokhon_01512</name>
</gene>
<keyword evidence="1" id="KW-0472">Membrane</keyword>
<feature type="transmembrane region" description="Helical" evidence="1">
    <location>
        <begin position="71"/>
        <end position="92"/>
    </location>
</feature>
<keyword evidence="1" id="KW-1133">Transmembrane helix</keyword>
<evidence type="ECO:0000313" key="3">
    <source>
        <dbReference type="Proteomes" id="UP000025047"/>
    </source>
</evidence>
<feature type="transmembrane region" description="Helical" evidence="1">
    <location>
        <begin position="99"/>
        <end position="119"/>
    </location>
</feature>
<evidence type="ECO:0008006" key="4">
    <source>
        <dbReference type="Google" id="ProtNLM"/>
    </source>
</evidence>
<comment type="caution">
    <text evidence="2">The sequence shown here is derived from an EMBL/GenBank/DDBJ whole genome shotgun (WGS) entry which is preliminary data.</text>
</comment>
<sequence>MDWTAPLDGYCERLGPGLGAEPLNLVTNAAFVIAAIWCWRRARGLWLPRALSVILFAIGVGSGLFHSVATFWAMLADVIPIGIFILAYVFAANRVFWHWPVWAAALGAATFVPWAILLTPVFATLPFFAVSAFYWPVPLLIAIYAALLWRRWPMVGRGMAAGAALLCVSLAFRSVDETACAALPIGTHFAWHMLNAVMLGWMIELIRRALLAGAPRGG</sequence>
<accession>A0A017HFZ0</accession>
<dbReference type="OrthoDB" id="277121at2"/>
<feature type="transmembrane region" description="Helical" evidence="1">
    <location>
        <begin position="22"/>
        <end position="39"/>
    </location>
</feature>
<dbReference type="AlphaFoldDB" id="A0A017HFZ0"/>
<dbReference type="eggNOG" id="ENOG5032TAD">
    <property type="taxonomic scope" value="Bacteria"/>
</dbReference>
<feature type="transmembrane region" description="Helical" evidence="1">
    <location>
        <begin position="46"/>
        <end position="65"/>
    </location>
</feature>
<evidence type="ECO:0000313" key="2">
    <source>
        <dbReference type="EMBL" id="EYD72709.1"/>
    </source>
</evidence>
<dbReference type="STRING" id="1122180.Lokhon_01512"/>
<dbReference type="PATRIC" id="fig|1122180.6.peg.1491"/>
<proteinExistence type="predicted"/>
<organism evidence="2 3">
    <name type="scientific">Limimaricola hongkongensis DSM 17492</name>
    <dbReference type="NCBI Taxonomy" id="1122180"/>
    <lineage>
        <taxon>Bacteria</taxon>
        <taxon>Pseudomonadati</taxon>
        <taxon>Pseudomonadota</taxon>
        <taxon>Alphaproteobacteria</taxon>
        <taxon>Rhodobacterales</taxon>
        <taxon>Paracoccaceae</taxon>
        <taxon>Limimaricola</taxon>
    </lineage>
</organism>
<dbReference type="RefSeq" id="WP_017928990.1">
    <property type="nucleotide sequence ID" value="NZ_KB822999.1"/>
</dbReference>
<feature type="transmembrane region" description="Helical" evidence="1">
    <location>
        <begin position="125"/>
        <end position="147"/>
    </location>
</feature>
<protein>
    <recommendedName>
        <fullName evidence="4">Ceramidase</fullName>
    </recommendedName>
</protein>
<keyword evidence="3" id="KW-1185">Reference proteome</keyword>
<name>A0A017HFZ0_9RHOB</name>